<sequence length="196" mass="21887">MNKFANFVVGEYGELTKEKKGMWIVIFVAFSRILIISILVGSFASLIFKRDAPKDVNALNDESIRNILYTGVTVNKATKMDDWLQNKVNQSDTIDSSKVKILRATGGEPELVSALKSGKVNHILSDIAVLNRILANIENPDDYVISVKNPNVTPQAFIFGANLENVYRKSINITISEFIRSGKSRELGILWNKLIN</sequence>
<dbReference type="Gene3D" id="3.40.190.10">
    <property type="entry name" value="Periplasmic binding protein-like II"/>
    <property type="match status" value="2"/>
</dbReference>
<evidence type="ECO:0000313" key="2">
    <source>
        <dbReference type="EMBL" id="AJW30512.1"/>
    </source>
</evidence>
<organism evidence="2">
    <name type="scientific">Prochlorococcus marinus str. P0902-H212</name>
    <dbReference type="NCBI Taxonomy" id="1620696"/>
    <lineage>
        <taxon>Bacteria</taxon>
        <taxon>Bacillati</taxon>
        <taxon>Cyanobacteriota</taxon>
        <taxon>Cyanophyceae</taxon>
        <taxon>Synechococcales</taxon>
        <taxon>Prochlorococcaceae</taxon>
        <taxon>Prochlorococcus</taxon>
    </lineage>
</organism>
<proteinExistence type="predicted"/>
<keyword evidence="1" id="KW-0812">Transmembrane</keyword>
<evidence type="ECO:0000256" key="1">
    <source>
        <dbReference type="SAM" id="Phobius"/>
    </source>
</evidence>
<keyword evidence="1" id="KW-0472">Membrane</keyword>
<reference evidence="2" key="1">
    <citation type="submission" date="2014-06" db="EMBL/GenBank/DDBJ databases">
        <authorList>
            <person name="Berube P.M."/>
        </authorList>
    </citation>
    <scope>NUCLEOTIDE SEQUENCE</scope>
    <source>
        <strain evidence="2">P0902-H212</strain>
    </source>
</reference>
<keyword evidence="1" id="KW-1133">Transmembrane helix</keyword>
<dbReference type="SUPFAM" id="SSF53850">
    <property type="entry name" value="Periplasmic binding protein-like II"/>
    <property type="match status" value="1"/>
</dbReference>
<gene>
    <name evidence="2" type="ORF">FA02_0246</name>
</gene>
<dbReference type="EMBL" id="KJ947870">
    <property type="protein sequence ID" value="AJW30512.1"/>
    <property type="molecule type" value="Genomic_DNA"/>
</dbReference>
<accession>A0A0D5A1U9</accession>
<dbReference type="AlphaFoldDB" id="A0A0D5A1U9"/>
<protein>
    <submittedName>
        <fullName evidence="2">Uncharacterized protein</fullName>
    </submittedName>
</protein>
<name>A0A0D5A1U9_PROMR</name>
<feature type="transmembrane region" description="Helical" evidence="1">
    <location>
        <begin position="22"/>
        <end position="48"/>
    </location>
</feature>